<dbReference type="GO" id="GO:0004852">
    <property type="term" value="F:uroporphyrinogen-III synthase activity"/>
    <property type="evidence" value="ECO:0007669"/>
    <property type="project" value="UniProtKB-UniRule"/>
</dbReference>
<dbReference type="AlphaFoldDB" id="A0A1H1VRI9"/>
<keyword evidence="12" id="KW-1185">Reference proteome</keyword>
<evidence type="ECO:0000259" key="10">
    <source>
        <dbReference type="Pfam" id="PF02602"/>
    </source>
</evidence>
<evidence type="ECO:0000256" key="2">
    <source>
        <dbReference type="ARBA" id="ARBA00008133"/>
    </source>
</evidence>
<organism evidence="11 12">
    <name type="scientific">Halopseudomonas litoralis</name>
    <dbReference type="NCBI Taxonomy" id="797277"/>
    <lineage>
        <taxon>Bacteria</taxon>
        <taxon>Pseudomonadati</taxon>
        <taxon>Pseudomonadota</taxon>
        <taxon>Gammaproteobacteria</taxon>
        <taxon>Pseudomonadales</taxon>
        <taxon>Pseudomonadaceae</taxon>
        <taxon>Halopseudomonas</taxon>
    </lineage>
</organism>
<proteinExistence type="inferred from homology"/>
<evidence type="ECO:0000256" key="5">
    <source>
        <dbReference type="ARBA" id="ARBA00023244"/>
    </source>
</evidence>
<dbReference type="Pfam" id="PF02602">
    <property type="entry name" value="HEM4"/>
    <property type="match status" value="1"/>
</dbReference>
<evidence type="ECO:0000256" key="7">
    <source>
        <dbReference type="ARBA" id="ARBA00040167"/>
    </source>
</evidence>
<dbReference type="CDD" id="cd06578">
    <property type="entry name" value="HemD"/>
    <property type="match status" value="1"/>
</dbReference>
<dbReference type="EMBL" id="LT629748">
    <property type="protein sequence ID" value="SDS87100.1"/>
    <property type="molecule type" value="Genomic_DNA"/>
</dbReference>
<dbReference type="RefSeq" id="WP_090274648.1">
    <property type="nucleotide sequence ID" value="NZ_LT629748.1"/>
</dbReference>
<evidence type="ECO:0000256" key="6">
    <source>
        <dbReference type="ARBA" id="ARBA00037589"/>
    </source>
</evidence>
<evidence type="ECO:0000256" key="1">
    <source>
        <dbReference type="ARBA" id="ARBA00004772"/>
    </source>
</evidence>
<evidence type="ECO:0000256" key="8">
    <source>
        <dbReference type="ARBA" id="ARBA00048617"/>
    </source>
</evidence>
<dbReference type="Proteomes" id="UP000243426">
    <property type="component" value="Chromosome I"/>
</dbReference>
<evidence type="ECO:0000313" key="11">
    <source>
        <dbReference type="EMBL" id="SDS87100.1"/>
    </source>
</evidence>
<dbReference type="SUPFAM" id="SSF69618">
    <property type="entry name" value="HemD-like"/>
    <property type="match status" value="1"/>
</dbReference>
<dbReference type="UniPathway" id="UPA00251">
    <property type="reaction ID" value="UER00320"/>
</dbReference>
<dbReference type="PANTHER" id="PTHR38042:SF1">
    <property type="entry name" value="UROPORPHYRINOGEN-III SYNTHASE, CHLOROPLASTIC"/>
    <property type="match status" value="1"/>
</dbReference>
<evidence type="ECO:0000256" key="4">
    <source>
        <dbReference type="ARBA" id="ARBA00023239"/>
    </source>
</evidence>
<evidence type="ECO:0000256" key="9">
    <source>
        <dbReference type="RuleBase" id="RU366031"/>
    </source>
</evidence>
<evidence type="ECO:0000313" key="12">
    <source>
        <dbReference type="Proteomes" id="UP000243426"/>
    </source>
</evidence>
<keyword evidence="5 9" id="KW-0627">Porphyrin biosynthesis</keyword>
<dbReference type="EC" id="4.2.1.75" evidence="3 9"/>
<feature type="domain" description="Tetrapyrrole biosynthesis uroporphyrinogen III synthase" evidence="10">
    <location>
        <begin position="16"/>
        <end position="241"/>
    </location>
</feature>
<comment type="similarity">
    <text evidence="2 9">Belongs to the uroporphyrinogen-III synthase family.</text>
</comment>
<accession>A0A1H1VRI9</accession>
<reference evidence="12" key="1">
    <citation type="submission" date="2016-10" db="EMBL/GenBank/DDBJ databases">
        <authorList>
            <person name="Varghese N."/>
            <person name="Submissions S."/>
        </authorList>
    </citation>
    <scope>NUCLEOTIDE SEQUENCE [LARGE SCALE GENOMIC DNA]</scope>
    <source>
        <strain evidence="12">2SM5</strain>
    </source>
</reference>
<dbReference type="Gene3D" id="3.40.50.10090">
    <property type="match status" value="2"/>
</dbReference>
<dbReference type="GO" id="GO:0006782">
    <property type="term" value="P:protoporphyrinogen IX biosynthetic process"/>
    <property type="evidence" value="ECO:0007669"/>
    <property type="project" value="UniProtKB-UniRule"/>
</dbReference>
<comment type="catalytic activity">
    <reaction evidence="8 9">
        <text>hydroxymethylbilane = uroporphyrinogen III + H2O</text>
        <dbReference type="Rhea" id="RHEA:18965"/>
        <dbReference type="ChEBI" id="CHEBI:15377"/>
        <dbReference type="ChEBI" id="CHEBI:57308"/>
        <dbReference type="ChEBI" id="CHEBI:57845"/>
        <dbReference type="EC" id="4.2.1.75"/>
    </reaction>
</comment>
<dbReference type="InterPro" id="IPR039793">
    <property type="entry name" value="UROS/Hem4"/>
</dbReference>
<sequence length="253" mass="27544">MSAALLLTRSDADNRRLAARLQAQGINSISLPLLQIDPQAETSQQRSMILELDRYHAVMVVSPIAARQGLERMDACWPQPPARIEWFAVGAGTAAVLEDYGLSVQIPQDGQDSEALLRLPAWQRLLSLPDLRVLIWRGMGGRDHLASTIAEAGGRVDLLELYQRNMPATLSSDLDAAAEQGARAIVILSGQALQHWQRAAGSAWEQQRHWRCWVPGARIAGLAQQLGCTDVVVCQGADDDNVLAAVKAHPLTP</sequence>
<dbReference type="STRING" id="797277.SAMN05216198_3009"/>
<dbReference type="PANTHER" id="PTHR38042">
    <property type="entry name" value="UROPORPHYRINOGEN-III SYNTHASE, CHLOROPLASTIC"/>
    <property type="match status" value="1"/>
</dbReference>
<gene>
    <name evidence="11" type="ORF">SAMN05216198_3009</name>
</gene>
<dbReference type="OrthoDB" id="9787650at2"/>
<comment type="function">
    <text evidence="6 9">Catalyzes cyclization of the linear tetrapyrrole, hydroxymethylbilane, to the macrocyclic uroporphyrinogen III.</text>
</comment>
<dbReference type="InterPro" id="IPR003754">
    <property type="entry name" value="4pyrrol_synth_uPrphyn_synth"/>
</dbReference>
<name>A0A1H1VRI9_9GAMM</name>
<dbReference type="GO" id="GO:0006780">
    <property type="term" value="P:uroporphyrinogen III biosynthetic process"/>
    <property type="evidence" value="ECO:0007669"/>
    <property type="project" value="UniProtKB-UniRule"/>
</dbReference>
<comment type="pathway">
    <text evidence="1 9">Porphyrin-containing compound metabolism; protoporphyrin-IX biosynthesis; coproporphyrinogen-III from 5-aminolevulinate: step 3/4.</text>
</comment>
<dbReference type="InterPro" id="IPR036108">
    <property type="entry name" value="4pyrrol_syn_uPrphyn_synt_sf"/>
</dbReference>
<evidence type="ECO:0000256" key="3">
    <source>
        <dbReference type="ARBA" id="ARBA00013109"/>
    </source>
</evidence>
<protein>
    <recommendedName>
        <fullName evidence="7 9">Uroporphyrinogen-III synthase</fullName>
        <ecNumber evidence="3 9">4.2.1.75</ecNumber>
    </recommendedName>
</protein>
<keyword evidence="4 9" id="KW-0456">Lyase</keyword>